<dbReference type="OrthoDB" id="9772736at2"/>
<accession>A0A2G4EYG6</accession>
<dbReference type="InterPro" id="IPR001155">
    <property type="entry name" value="OxRdtase_FMN_N"/>
</dbReference>
<evidence type="ECO:0000256" key="1">
    <source>
        <dbReference type="ARBA" id="ARBA00001917"/>
    </source>
</evidence>
<evidence type="ECO:0000313" key="6">
    <source>
        <dbReference type="Proteomes" id="UP000226442"/>
    </source>
</evidence>
<dbReference type="GO" id="GO:0016628">
    <property type="term" value="F:oxidoreductase activity, acting on the CH-CH group of donors, NAD or NADP as acceptor"/>
    <property type="evidence" value="ECO:0007669"/>
    <property type="project" value="UniProtKB-ARBA"/>
</dbReference>
<dbReference type="SUPFAM" id="SSF51395">
    <property type="entry name" value="FMN-linked oxidoreductases"/>
    <property type="match status" value="1"/>
</dbReference>
<organism evidence="5 6">
    <name type="scientific">Tychonema bourrellyi FEM_GT703</name>
    <dbReference type="NCBI Taxonomy" id="2040638"/>
    <lineage>
        <taxon>Bacteria</taxon>
        <taxon>Bacillati</taxon>
        <taxon>Cyanobacteriota</taxon>
        <taxon>Cyanophyceae</taxon>
        <taxon>Oscillatoriophycideae</taxon>
        <taxon>Oscillatoriales</taxon>
        <taxon>Microcoleaceae</taxon>
        <taxon>Tychonema</taxon>
    </lineage>
</organism>
<keyword evidence="6" id="KW-1185">Reference proteome</keyword>
<dbReference type="GO" id="GO:0010181">
    <property type="term" value="F:FMN binding"/>
    <property type="evidence" value="ECO:0007669"/>
    <property type="project" value="InterPro"/>
</dbReference>
<evidence type="ECO:0000256" key="3">
    <source>
        <dbReference type="ARBA" id="ARBA00023002"/>
    </source>
</evidence>
<evidence type="ECO:0000259" key="4">
    <source>
        <dbReference type="Pfam" id="PF00724"/>
    </source>
</evidence>
<dbReference type="Proteomes" id="UP000226442">
    <property type="component" value="Unassembled WGS sequence"/>
</dbReference>
<evidence type="ECO:0000256" key="2">
    <source>
        <dbReference type="ARBA" id="ARBA00005979"/>
    </source>
</evidence>
<comment type="similarity">
    <text evidence="2">Belongs to the NADH:flavin oxidoreductase/NADH oxidase family.</text>
</comment>
<dbReference type="PANTHER" id="PTHR22893">
    <property type="entry name" value="NADH OXIDOREDUCTASE-RELATED"/>
    <property type="match status" value="1"/>
</dbReference>
<dbReference type="RefSeq" id="WP_096829555.1">
    <property type="nucleotide sequence ID" value="NZ_NXIB02000096.1"/>
</dbReference>
<dbReference type="InterPro" id="IPR013785">
    <property type="entry name" value="Aldolase_TIM"/>
</dbReference>
<comment type="cofactor">
    <cofactor evidence="1">
        <name>FMN</name>
        <dbReference type="ChEBI" id="CHEBI:58210"/>
    </cofactor>
</comment>
<proteinExistence type="inferred from homology"/>
<dbReference type="InterPro" id="IPR045247">
    <property type="entry name" value="Oye-like"/>
</dbReference>
<dbReference type="Gene3D" id="3.20.20.70">
    <property type="entry name" value="Aldolase class I"/>
    <property type="match status" value="1"/>
</dbReference>
<feature type="domain" description="NADH:flavin oxidoreductase/NADH oxidase N-terminal" evidence="4">
    <location>
        <begin position="10"/>
        <end position="343"/>
    </location>
</feature>
<name>A0A2G4EYG6_9CYAN</name>
<comment type="caution">
    <text evidence="5">The sequence shown here is derived from an EMBL/GenBank/DDBJ whole genome shotgun (WGS) entry which is preliminary data.</text>
</comment>
<dbReference type="EMBL" id="NXIB02000096">
    <property type="protein sequence ID" value="PHX54500.1"/>
    <property type="molecule type" value="Genomic_DNA"/>
</dbReference>
<dbReference type="AlphaFoldDB" id="A0A2G4EYG6"/>
<sequence>MSIQTTSPALLSPFKLGDLPLKNRVVLAPLTRSRAGETRMPNPLMAEYYAQRASAGLIITEATVISTQAIGWQNTPGIYSDEQLEAWKQIVTAVQTRETPIFMQLWHCGRASHSSFHENGQLPVAASAVKINGEGLHTPVGKQPYETPRALETDEIAIVVEDYRKAAERAKDAGFDGVEIHAANGYLIDTFLQTKTNHRTDAYGGGVENRYRFLKEIVEAIITVFPANRVGVRLSPNGVYNDMGSPDYRESFLYIAGQLNTYNLAYLHLLDGLAFGFHELGTPMMLGEFREVFAGTLIGNCGYTQELAETAISSGVADLIAFGRDLISNPDLVERFTHGWPLNPPAEMGAWYSFGPEGYVDFPTYQESQSVS</sequence>
<reference evidence="5" key="1">
    <citation type="submission" date="2017-10" db="EMBL/GenBank/DDBJ databases">
        <title>Draft genome sequence of the planktic cyanobacteria Tychonema bourrellyi isolated from alpine lentic freshwater.</title>
        <authorList>
            <person name="Tett A."/>
            <person name="Armanini F."/>
            <person name="Asnicar F."/>
            <person name="Boscaini A."/>
            <person name="Pasolli E."/>
            <person name="Zolfo M."/>
            <person name="Donati C."/>
            <person name="Salmaso N."/>
            <person name="Segata N."/>
        </authorList>
    </citation>
    <scope>NUCLEOTIDE SEQUENCE</scope>
    <source>
        <strain evidence="5">FEM_GT703</strain>
    </source>
</reference>
<keyword evidence="3" id="KW-0560">Oxidoreductase</keyword>
<dbReference type="Pfam" id="PF00724">
    <property type="entry name" value="Oxidored_FMN"/>
    <property type="match status" value="1"/>
</dbReference>
<gene>
    <name evidence="5" type="ORF">CP500_015800</name>
</gene>
<evidence type="ECO:0000313" key="5">
    <source>
        <dbReference type="EMBL" id="PHX54500.1"/>
    </source>
</evidence>
<dbReference type="CDD" id="cd02933">
    <property type="entry name" value="OYE_like_FMN"/>
    <property type="match status" value="1"/>
</dbReference>
<dbReference type="GO" id="GO:0005829">
    <property type="term" value="C:cytosol"/>
    <property type="evidence" value="ECO:0007669"/>
    <property type="project" value="UniProtKB-ARBA"/>
</dbReference>
<dbReference type="FunFam" id="3.20.20.70:FF:000059">
    <property type="entry name" value="N-ethylmaleimide reductase, FMN-linked"/>
    <property type="match status" value="1"/>
</dbReference>
<dbReference type="PANTHER" id="PTHR22893:SF91">
    <property type="entry name" value="NADPH DEHYDROGENASE 2-RELATED"/>
    <property type="match status" value="1"/>
</dbReference>
<protein>
    <submittedName>
        <fullName evidence="5">Alkene reductase</fullName>
    </submittedName>
</protein>